<feature type="region of interest" description="Disordered" evidence="5">
    <location>
        <begin position="716"/>
        <end position="750"/>
    </location>
</feature>
<proteinExistence type="predicted"/>
<comment type="caution">
    <text evidence="9">The sequence shown here is derived from an EMBL/GenBank/DDBJ whole genome shotgun (WGS) entry which is preliminary data.</text>
</comment>
<reference evidence="9" key="1">
    <citation type="submission" date="2021-02" db="EMBL/GenBank/DDBJ databases">
        <authorList>
            <person name="Nowell W R."/>
        </authorList>
    </citation>
    <scope>NUCLEOTIDE SEQUENCE</scope>
</reference>
<sequence length="1230" mass="142751">MSLHTNYDNSRTSFPMYFGQQTKFGDAASTPLKMIELQIEQQVNAKFPLIHQIATTMTFKNEHNRILEGALEFILPETATICGFGLDVDGIIVDGVVVEKEKARVTFEKEVRKGVDPGLVEMIKGNVFRTRVYPMPVGGTRIVRVIYQDQAQMENDHFLFHIPIYFNTTLENLDISLYCTHASNDCQPQFLSKVKFQQNFVNSNGRYSFEFHQVNVKPSQDEQSITYMLKSLTPGQPIHSVEIDPDDHSQAYFALCYMPPLSQTNNIVSNSQKLMSICILWDASLSRANLENRNHEISMLKMILNTWKLNGNDINLTIVVFRNEFEEPHSFNLQEQDYWSQLNQFLTNLPYDGATNLFQLAKLSTIISNVTHYFLFSDCLSTIGNDEPILLNNLTTKPIWIFNANSTREPSNFPLINYLTNLSGGGYISREKIMTLNNVNDFVQWIDRPQTRYLNTNIINDTNVYDIYPSHSITLTPNTERFILVGKKSSSTSANIAVNFIISNQIHRKELKIDKVDSTSENYGLLQRLYAKQMLIELSAFPEKNKKRILDIGLKYSLVSDFTSILVLETLQQHIEYNICPHRSRTKLYNDYITYQDNKKQEELTKNQSKLTAVLNLWQKRCTWYDKIITDKDRRNAFQNKDSNQHNREYRRMTRSRSRSPPSTMVDRDYAIDDDSFESPEVTMNYRQFDEAESSSPLSMDNFEMEMNKNIVDDYEDEEADEEEENSHYRSSSSRRRLSDDNLATTNTSSNTQTITLQNWDPQTPYMNKIKSSTSLQIAYQIYLNERQSYSKSPSFYFDIASYFFSQARSSNSKQSSIDAFNQYYAQSNYNISNEYQYFGLRILTNVLELELESVQLLRTVAYKLVELGLYNLAENIFRHIVNLRSDEPQSFRDLALLLQESNSETKNLIEISDLFKKVIFGEWDNRYSEIEVTTLHELNYFVFQFHQQQQILNSIDNRLIRHLPVDLRIVMVWDTNDTDVDLHVIEPTGEECYYSHKNTAIGGMISRDFTTGYGPEEYLVRKAVKGIYTVRGKYFANHQQSLTGATTIMVHIYKYYGQSNQQKEIVTLRLNSNQEMIDVCKVNFNDDIQQISNNTVTNNQNLNTNILSRITCDGCDISPIIGDRYKCLFCPNIDFCQSCKSVSRTNYDSNHQYNHPLLCIKDSNEYPKSIYLSNRSKINHKNKQCNSCFMKPIIGIRYKCACGINLCEKCEFMGLHDTDHRRTKIVKSE</sequence>
<organism evidence="9 10">
    <name type="scientific">Rotaria sordida</name>
    <dbReference type="NCBI Taxonomy" id="392033"/>
    <lineage>
        <taxon>Eukaryota</taxon>
        <taxon>Metazoa</taxon>
        <taxon>Spiralia</taxon>
        <taxon>Gnathifera</taxon>
        <taxon>Rotifera</taxon>
        <taxon>Eurotatoria</taxon>
        <taxon>Bdelloidea</taxon>
        <taxon>Philodinida</taxon>
        <taxon>Philodinidae</taxon>
        <taxon>Rotaria</taxon>
    </lineage>
</organism>
<dbReference type="GO" id="GO:0008270">
    <property type="term" value="F:zinc ion binding"/>
    <property type="evidence" value="ECO:0007669"/>
    <property type="project" value="UniProtKB-KW"/>
</dbReference>
<evidence type="ECO:0000313" key="9">
    <source>
        <dbReference type="EMBL" id="CAF1468123.1"/>
    </source>
</evidence>
<dbReference type="PROSITE" id="PS01357">
    <property type="entry name" value="ZF_ZZ_1"/>
    <property type="match status" value="1"/>
</dbReference>
<dbReference type="Proteomes" id="UP000663854">
    <property type="component" value="Unassembled WGS sequence"/>
</dbReference>
<dbReference type="SMART" id="SM00609">
    <property type="entry name" value="VIT"/>
    <property type="match status" value="1"/>
</dbReference>
<dbReference type="CDD" id="cd02338">
    <property type="entry name" value="ZZ_PCMF_like"/>
    <property type="match status" value="1"/>
</dbReference>
<dbReference type="AlphaFoldDB" id="A0A815QUZ6"/>
<name>A0A815QUZ6_9BILA</name>
<dbReference type="PROSITE" id="PS50135">
    <property type="entry name" value="ZF_ZZ_2"/>
    <property type="match status" value="1"/>
</dbReference>
<dbReference type="Pfam" id="PF09906">
    <property type="entry name" value="DUF2135"/>
    <property type="match status" value="1"/>
</dbReference>
<evidence type="ECO:0000313" key="10">
    <source>
        <dbReference type="Proteomes" id="UP000663870"/>
    </source>
</evidence>
<dbReference type="EMBL" id="CAJNOH010001270">
    <property type="protein sequence ID" value="CAF1197857.1"/>
    <property type="molecule type" value="Genomic_DNA"/>
</dbReference>
<evidence type="ECO:0008006" key="11">
    <source>
        <dbReference type="Google" id="ProtNLM"/>
    </source>
</evidence>
<dbReference type="PROSITE" id="PS51468">
    <property type="entry name" value="VIT"/>
    <property type="match status" value="1"/>
</dbReference>
<keyword evidence="2 4" id="KW-0863">Zinc-finger</keyword>
<feature type="compositionally biased region" description="Basic and acidic residues" evidence="5">
    <location>
        <begin position="643"/>
        <end position="652"/>
    </location>
</feature>
<dbReference type="InterPro" id="IPR000433">
    <property type="entry name" value="Znf_ZZ"/>
</dbReference>
<protein>
    <recommendedName>
        <fullName evidence="11">VWFA domain-containing protein</fullName>
    </recommendedName>
</protein>
<keyword evidence="10" id="KW-1185">Reference proteome</keyword>
<dbReference type="EMBL" id="CAJNOL010002150">
    <property type="protein sequence ID" value="CAF1468123.1"/>
    <property type="molecule type" value="Genomic_DNA"/>
</dbReference>
<dbReference type="SUPFAM" id="SSF53300">
    <property type="entry name" value="vWA-like"/>
    <property type="match status" value="1"/>
</dbReference>
<feature type="domain" description="ZZ-type" evidence="6">
    <location>
        <begin position="1108"/>
        <end position="1166"/>
    </location>
</feature>
<feature type="region of interest" description="Disordered" evidence="5">
    <location>
        <begin position="636"/>
        <end position="679"/>
    </location>
</feature>
<dbReference type="InterPro" id="IPR043145">
    <property type="entry name" value="Znf_ZZ_sf"/>
</dbReference>
<dbReference type="Pfam" id="PF00569">
    <property type="entry name" value="ZZ"/>
    <property type="match status" value="1"/>
</dbReference>
<evidence type="ECO:0000256" key="5">
    <source>
        <dbReference type="SAM" id="MobiDB-lite"/>
    </source>
</evidence>
<gene>
    <name evidence="9" type="ORF">JXQ802_LOCUS38569</name>
    <name evidence="8" type="ORF">PYM288_LOCUS24710</name>
</gene>
<dbReference type="SUPFAM" id="SSF57850">
    <property type="entry name" value="RING/U-box"/>
    <property type="match status" value="2"/>
</dbReference>
<dbReference type="InterPro" id="IPR013694">
    <property type="entry name" value="VIT"/>
</dbReference>
<evidence type="ECO:0000259" key="6">
    <source>
        <dbReference type="PROSITE" id="PS50135"/>
    </source>
</evidence>
<evidence type="ECO:0000256" key="4">
    <source>
        <dbReference type="PROSITE-ProRule" id="PRU00228"/>
    </source>
</evidence>
<dbReference type="Pfam" id="PF08487">
    <property type="entry name" value="VIT"/>
    <property type="match status" value="1"/>
</dbReference>
<feature type="domain" description="VIT" evidence="7">
    <location>
        <begin position="21"/>
        <end position="149"/>
    </location>
</feature>
<evidence type="ECO:0000259" key="7">
    <source>
        <dbReference type="PROSITE" id="PS51468"/>
    </source>
</evidence>
<dbReference type="Proteomes" id="UP000663870">
    <property type="component" value="Unassembled WGS sequence"/>
</dbReference>
<accession>A0A815QUZ6</accession>
<evidence type="ECO:0000256" key="2">
    <source>
        <dbReference type="ARBA" id="ARBA00022771"/>
    </source>
</evidence>
<evidence type="ECO:0000313" key="8">
    <source>
        <dbReference type="EMBL" id="CAF1197857.1"/>
    </source>
</evidence>
<dbReference type="SMART" id="SM00291">
    <property type="entry name" value="ZnF_ZZ"/>
    <property type="match status" value="2"/>
</dbReference>
<dbReference type="InterPro" id="IPR036465">
    <property type="entry name" value="vWFA_dom_sf"/>
</dbReference>
<dbReference type="PANTHER" id="PTHR20930">
    <property type="entry name" value="OVARIAN CARCINOMA ANTIGEN CA125-RELATED"/>
    <property type="match status" value="1"/>
</dbReference>
<dbReference type="Gene3D" id="3.30.60.90">
    <property type="match status" value="2"/>
</dbReference>
<keyword evidence="1" id="KW-0479">Metal-binding</keyword>
<evidence type="ECO:0000256" key="1">
    <source>
        <dbReference type="ARBA" id="ARBA00022723"/>
    </source>
</evidence>
<evidence type="ECO:0000256" key="3">
    <source>
        <dbReference type="ARBA" id="ARBA00022833"/>
    </source>
</evidence>
<feature type="compositionally biased region" description="Acidic residues" evidence="5">
    <location>
        <begin position="716"/>
        <end position="725"/>
    </location>
</feature>
<dbReference type="PANTHER" id="PTHR20930:SF0">
    <property type="entry name" value="PROTEIN ILRUN"/>
    <property type="match status" value="1"/>
</dbReference>
<keyword evidence="3" id="KW-0862">Zinc</keyword>
<dbReference type="InterPro" id="IPR019220">
    <property type="entry name" value="DUF2135"/>
</dbReference>